<dbReference type="InterPro" id="IPR041698">
    <property type="entry name" value="Methyltransf_25"/>
</dbReference>
<evidence type="ECO:0000313" key="4">
    <source>
        <dbReference type="Proteomes" id="UP000450917"/>
    </source>
</evidence>
<accession>A0A7X2Z7J6</accession>
<keyword evidence="3" id="KW-0808">Transferase</keyword>
<dbReference type="RefSeq" id="WP_155614020.1">
    <property type="nucleotide sequence ID" value="NZ_WNZX01000002.1"/>
</dbReference>
<name>A0A7X2Z7J6_9BACL</name>
<evidence type="ECO:0000256" key="1">
    <source>
        <dbReference type="SAM" id="MobiDB-lite"/>
    </source>
</evidence>
<dbReference type="GO" id="GO:0008168">
    <property type="term" value="F:methyltransferase activity"/>
    <property type="evidence" value="ECO:0007669"/>
    <property type="project" value="UniProtKB-KW"/>
</dbReference>
<proteinExistence type="predicted"/>
<evidence type="ECO:0000259" key="2">
    <source>
        <dbReference type="Pfam" id="PF13649"/>
    </source>
</evidence>
<keyword evidence="3" id="KW-0489">Methyltransferase</keyword>
<dbReference type="Pfam" id="PF13649">
    <property type="entry name" value="Methyltransf_25"/>
    <property type="match status" value="1"/>
</dbReference>
<dbReference type="EMBL" id="WNZX01000002">
    <property type="protein sequence ID" value="MUG69754.1"/>
    <property type="molecule type" value="Genomic_DNA"/>
</dbReference>
<dbReference type="CDD" id="cd02440">
    <property type="entry name" value="AdoMet_MTases"/>
    <property type="match status" value="1"/>
</dbReference>
<sequence length="244" mass="27589">MCKALRQRTEEPELMDDLSMGGPELREALQHLRVLNRIFAAAAPTLYGVRRLWTEAGQPDRLSILDIGAGSGDVNKHLLRWADANRIELSVTLVDITEEACEEARLFFHDEPRVRVIRRDLFELPEASADVTTGTQFVHHFAASELPKVVASMCKASRLGVVINDIHRHWLPWAAVWLTARLISNNRYIRKDGPLSVAKGFRAADWKELKHALGVSDMFYAWRPLFRYVVVIGTGRAHSIDGVE</sequence>
<feature type="region of interest" description="Disordered" evidence="1">
    <location>
        <begin position="1"/>
        <end position="20"/>
    </location>
</feature>
<dbReference type="GO" id="GO:0032259">
    <property type="term" value="P:methylation"/>
    <property type="evidence" value="ECO:0007669"/>
    <property type="project" value="UniProtKB-KW"/>
</dbReference>
<dbReference type="InterPro" id="IPR029063">
    <property type="entry name" value="SAM-dependent_MTases_sf"/>
</dbReference>
<evidence type="ECO:0000313" key="3">
    <source>
        <dbReference type="EMBL" id="MUG69754.1"/>
    </source>
</evidence>
<organism evidence="3 4">
    <name type="scientific">Paenibacillus validus</name>
    <dbReference type="NCBI Taxonomy" id="44253"/>
    <lineage>
        <taxon>Bacteria</taxon>
        <taxon>Bacillati</taxon>
        <taxon>Bacillota</taxon>
        <taxon>Bacilli</taxon>
        <taxon>Bacillales</taxon>
        <taxon>Paenibacillaceae</taxon>
        <taxon>Paenibacillus</taxon>
    </lineage>
</organism>
<dbReference type="Gene3D" id="3.40.50.150">
    <property type="entry name" value="Vaccinia Virus protein VP39"/>
    <property type="match status" value="1"/>
</dbReference>
<feature type="domain" description="Methyltransferase" evidence="2">
    <location>
        <begin position="64"/>
        <end position="156"/>
    </location>
</feature>
<dbReference type="SUPFAM" id="SSF53335">
    <property type="entry name" value="S-adenosyl-L-methionine-dependent methyltransferases"/>
    <property type="match status" value="1"/>
</dbReference>
<comment type="caution">
    <text evidence="3">The sequence shown here is derived from an EMBL/GenBank/DDBJ whole genome shotgun (WGS) entry which is preliminary data.</text>
</comment>
<dbReference type="AlphaFoldDB" id="A0A7X2Z7J6"/>
<protein>
    <submittedName>
        <fullName evidence="3">Methyltransferase domain-containing protein</fullName>
    </submittedName>
</protein>
<gene>
    <name evidence="3" type="ORF">GNP93_03580</name>
</gene>
<reference evidence="3 4" key="1">
    <citation type="submission" date="2019-11" db="EMBL/GenBank/DDBJ databases">
        <title>Draft genome sequences of five Paenibacillus species of dairy origin.</title>
        <authorList>
            <person name="Olajide A.M."/>
            <person name="Chen S."/>
            <person name="Lapointe G."/>
        </authorList>
    </citation>
    <scope>NUCLEOTIDE SEQUENCE [LARGE SCALE GENOMIC DNA]</scope>
    <source>
        <strain evidence="3 4">2CS3</strain>
    </source>
</reference>
<dbReference type="Proteomes" id="UP000450917">
    <property type="component" value="Unassembled WGS sequence"/>
</dbReference>
<keyword evidence="4" id="KW-1185">Reference proteome</keyword>